<protein>
    <recommendedName>
        <fullName evidence="3">Ubiquitin-like domain-containing protein</fullName>
    </recommendedName>
</protein>
<dbReference type="Proteomes" id="UP000728032">
    <property type="component" value="Unassembled WGS sequence"/>
</dbReference>
<gene>
    <name evidence="4" type="ORF">ONB1V03_LOCUS17996</name>
</gene>
<dbReference type="EMBL" id="OC938487">
    <property type="protein sequence ID" value="CAD7661435.1"/>
    <property type="molecule type" value="Genomic_DNA"/>
</dbReference>
<sequence>VANPEHIKLKVVDQAHNEIHYRVKVSAQFAKLKKSYSERAGMEADDAIEVYEEQVGGNGQHFLMVFMVLRHSDERVGISGDMSSATGTVDGGAAADWEHIELKVLGQDSHETRFRVKLTTRMGKLKKSYAEAKRLQLRELRFLFDGHIIQDRDTPALLQMLNGDVIEVYPPQDGGDAGADDGNHFQTVSTV</sequence>
<dbReference type="SMART" id="SM00213">
    <property type="entry name" value="UBQ"/>
    <property type="match status" value="1"/>
</dbReference>
<evidence type="ECO:0000256" key="2">
    <source>
        <dbReference type="SAM" id="MobiDB-lite"/>
    </source>
</evidence>
<dbReference type="PROSITE" id="PS50053">
    <property type="entry name" value="UBIQUITIN_2"/>
    <property type="match status" value="1"/>
</dbReference>
<dbReference type="OrthoDB" id="442921at2759"/>
<dbReference type="Gene3D" id="3.10.20.90">
    <property type="entry name" value="Phosphatidylinositol 3-kinase Catalytic Subunit, Chain A, domain 1"/>
    <property type="match status" value="2"/>
</dbReference>
<name>A0A7R9MJK1_9ACAR</name>
<accession>A0A7R9MJK1</accession>
<feature type="non-terminal residue" evidence="4">
    <location>
        <position position="1"/>
    </location>
</feature>
<dbReference type="AlphaFoldDB" id="A0A7R9MJK1"/>
<dbReference type="InterPro" id="IPR000626">
    <property type="entry name" value="Ubiquitin-like_dom"/>
</dbReference>
<dbReference type="InterPro" id="IPR022617">
    <property type="entry name" value="Rad60/SUMO-like_dom"/>
</dbReference>
<evidence type="ECO:0000256" key="1">
    <source>
        <dbReference type="ARBA" id="ARBA00009185"/>
    </source>
</evidence>
<dbReference type="EMBL" id="CAJPVJ010023662">
    <property type="protein sequence ID" value="CAG2178571.1"/>
    <property type="molecule type" value="Genomic_DNA"/>
</dbReference>
<keyword evidence="5" id="KW-1185">Reference proteome</keyword>
<dbReference type="InterPro" id="IPR029071">
    <property type="entry name" value="Ubiquitin-like_domsf"/>
</dbReference>
<feature type="region of interest" description="Disordered" evidence="2">
    <location>
        <begin position="171"/>
        <end position="191"/>
    </location>
</feature>
<dbReference type="SUPFAM" id="SSF54236">
    <property type="entry name" value="Ubiquitin-like"/>
    <property type="match status" value="2"/>
</dbReference>
<organism evidence="4">
    <name type="scientific">Oppiella nova</name>
    <dbReference type="NCBI Taxonomy" id="334625"/>
    <lineage>
        <taxon>Eukaryota</taxon>
        <taxon>Metazoa</taxon>
        <taxon>Ecdysozoa</taxon>
        <taxon>Arthropoda</taxon>
        <taxon>Chelicerata</taxon>
        <taxon>Arachnida</taxon>
        <taxon>Acari</taxon>
        <taxon>Acariformes</taxon>
        <taxon>Sarcoptiformes</taxon>
        <taxon>Oribatida</taxon>
        <taxon>Brachypylina</taxon>
        <taxon>Oppioidea</taxon>
        <taxon>Oppiidae</taxon>
        <taxon>Oppiella</taxon>
    </lineage>
</organism>
<dbReference type="PANTHER" id="PTHR10562">
    <property type="entry name" value="SMALL UBIQUITIN-RELATED MODIFIER"/>
    <property type="match status" value="1"/>
</dbReference>
<evidence type="ECO:0000313" key="4">
    <source>
        <dbReference type="EMBL" id="CAD7661435.1"/>
    </source>
</evidence>
<dbReference type="Pfam" id="PF11976">
    <property type="entry name" value="Rad60-SLD"/>
    <property type="match status" value="1"/>
</dbReference>
<proteinExistence type="inferred from homology"/>
<evidence type="ECO:0000313" key="5">
    <source>
        <dbReference type="Proteomes" id="UP000728032"/>
    </source>
</evidence>
<reference evidence="4" key="1">
    <citation type="submission" date="2020-11" db="EMBL/GenBank/DDBJ databases">
        <authorList>
            <person name="Tran Van P."/>
        </authorList>
    </citation>
    <scope>NUCLEOTIDE SEQUENCE</scope>
</reference>
<evidence type="ECO:0000259" key="3">
    <source>
        <dbReference type="PROSITE" id="PS50053"/>
    </source>
</evidence>
<feature type="domain" description="Ubiquitin-like" evidence="3">
    <location>
        <begin position="98"/>
        <end position="175"/>
    </location>
</feature>
<comment type="similarity">
    <text evidence="1">Belongs to the ubiquitin family. SUMO subfamily.</text>
</comment>